<keyword evidence="1" id="KW-0732">Signal</keyword>
<evidence type="ECO:0000313" key="3">
    <source>
        <dbReference type="Proteomes" id="UP000570003"/>
    </source>
</evidence>
<proteinExistence type="predicted"/>
<keyword evidence="3" id="KW-1185">Reference proteome</keyword>
<organism evidence="2 3">
    <name type="scientific">Streptomyces somaliensis (strain ATCC 33201 / DSM 40738 / JCM 12659 / KCTC 9044 / NCTC 11332 / NRRL B-12077 / IP 733)</name>
    <dbReference type="NCBI Taxonomy" id="1134445"/>
    <lineage>
        <taxon>Bacteria</taxon>
        <taxon>Bacillati</taxon>
        <taxon>Actinomycetota</taxon>
        <taxon>Actinomycetes</taxon>
        <taxon>Kitasatosporales</taxon>
        <taxon>Streptomycetaceae</taxon>
        <taxon>Streptomyces</taxon>
    </lineage>
</organism>
<feature type="chain" id="PRO_5041385762" evidence="1">
    <location>
        <begin position="32"/>
        <end position="156"/>
    </location>
</feature>
<dbReference type="InterPro" id="IPR021957">
    <property type="entry name" value="DUF3574"/>
</dbReference>
<dbReference type="EMBL" id="JAAXOU010000098">
    <property type="protein sequence ID" value="NKY14682.1"/>
    <property type="molecule type" value="Genomic_DNA"/>
</dbReference>
<sequence>MTRPAPAPTRARAAALAAACLLAVGAPTAYAALGDDPAPAPAAAPGSRTHVETRLLFGTERPGGGPAVTDAQFTAFVDREVTPRFPAGLTVRQGRGQWRDASGRIVRERSYELVLLYPAADAVAAGREVERVRAAYLRAFGQESVGRVDERVRVDF</sequence>
<dbReference type="Proteomes" id="UP000570003">
    <property type="component" value="Unassembled WGS sequence"/>
</dbReference>
<feature type="signal peptide" evidence="1">
    <location>
        <begin position="1"/>
        <end position="31"/>
    </location>
</feature>
<comment type="caution">
    <text evidence="2">The sequence shown here is derived from an EMBL/GenBank/DDBJ whole genome shotgun (WGS) entry which is preliminary data.</text>
</comment>
<dbReference type="RefSeq" id="WP_168438899.1">
    <property type="nucleotide sequence ID" value="NZ_JAAXOU010000098.1"/>
</dbReference>
<evidence type="ECO:0000256" key="1">
    <source>
        <dbReference type="SAM" id="SignalP"/>
    </source>
</evidence>
<dbReference type="Pfam" id="PF12098">
    <property type="entry name" value="DUF3574"/>
    <property type="match status" value="1"/>
</dbReference>
<gene>
    <name evidence="2" type="ORF">HGA06_11070</name>
</gene>
<evidence type="ECO:0000313" key="2">
    <source>
        <dbReference type="EMBL" id="NKY14682.1"/>
    </source>
</evidence>
<name>A0AA44DEB6_STRE0</name>
<protein>
    <submittedName>
        <fullName evidence="2">DUF3574 domain-containing protein</fullName>
    </submittedName>
</protein>
<accession>A0AA44DEB6</accession>
<dbReference type="AlphaFoldDB" id="A0AA44DEB6"/>
<reference evidence="2 3" key="1">
    <citation type="submission" date="2020-04" db="EMBL/GenBank/DDBJ databases">
        <title>MicrobeNet Type strains.</title>
        <authorList>
            <person name="Nicholson A.C."/>
        </authorList>
    </citation>
    <scope>NUCLEOTIDE SEQUENCE [LARGE SCALE GENOMIC DNA]</scope>
    <source>
        <strain evidence="2 3">DSM 40738</strain>
    </source>
</reference>